<keyword evidence="1 8" id="KW-0479">Metal-binding</keyword>
<keyword evidence="6 8" id="KW-0862">Zinc</keyword>
<dbReference type="OrthoDB" id="6513042at2759"/>
<evidence type="ECO:0000256" key="6">
    <source>
        <dbReference type="ARBA" id="ARBA00022833"/>
    </source>
</evidence>
<keyword evidence="7" id="KW-0067">ATP-binding</keyword>
<name>A0A812K7E9_SYMPI</name>
<dbReference type="InterPro" id="IPR027417">
    <property type="entry name" value="P-loop_NTPase"/>
</dbReference>
<dbReference type="InterPro" id="IPR041679">
    <property type="entry name" value="DNA2/NAM7-like_C"/>
</dbReference>
<dbReference type="SUPFAM" id="SSF90229">
    <property type="entry name" value="CCCH zinc finger"/>
    <property type="match status" value="1"/>
</dbReference>
<dbReference type="Proteomes" id="UP000649617">
    <property type="component" value="Unassembled WGS sequence"/>
</dbReference>
<dbReference type="EMBL" id="CAJNIZ010003025">
    <property type="protein sequence ID" value="CAE7217695.1"/>
    <property type="molecule type" value="Genomic_DNA"/>
</dbReference>
<feature type="zinc finger region" description="C3H1-type" evidence="8">
    <location>
        <begin position="454"/>
        <end position="479"/>
    </location>
</feature>
<sequence>MAPERYDPLRFYLDHIDGIKKKLAEAVVQVVPARLLKRRRFASPGVHRFYHWDVHTFLTRLEKACQTAEAALRVATHTAPARNVRRTRVLLCTIPSSYKAVKVLQLQQDYADDFPKRLFMGILDEAAATAETYIPLILRLRVENLALPGMHVLLGDHKQLSPLVLASGGDREIKEKLLDFKICQSKGSTLHCLSNDQLPESYQKERPVLKPRNVDRSLMERAIDNGLRPHALRVQYRMPEVLCRLVSDLFYDGGTLQTAPRETRTITDHLGRLCIGPRRELRWFNVTVSELDVGTSKVNASAGVQTQFFLKLRPKLPLAKAALLQEILLKEIPHRMSSVKVVTVDAAQGSEAPRITLSTVRSNSAYNIGFAHNPRRLNVAISRAQKTLTIVGSRDVFGYSKPNWNRVVATFSRQGEVVAVSPHTLRSSPSWHVAEERALQMSERTKGKGKGSGSRPQELCLHWARGHCRYGSTCRYKHD</sequence>
<evidence type="ECO:0000256" key="3">
    <source>
        <dbReference type="ARBA" id="ARBA00022771"/>
    </source>
</evidence>
<dbReference type="InterPro" id="IPR036855">
    <property type="entry name" value="Znf_CCCH_sf"/>
</dbReference>
<proteinExistence type="predicted"/>
<organism evidence="10 11">
    <name type="scientific">Symbiodinium pilosum</name>
    <name type="common">Dinoflagellate</name>
    <dbReference type="NCBI Taxonomy" id="2952"/>
    <lineage>
        <taxon>Eukaryota</taxon>
        <taxon>Sar</taxon>
        <taxon>Alveolata</taxon>
        <taxon>Dinophyceae</taxon>
        <taxon>Suessiales</taxon>
        <taxon>Symbiodiniaceae</taxon>
        <taxon>Symbiodinium</taxon>
    </lineage>
</organism>
<dbReference type="SUPFAM" id="SSF52540">
    <property type="entry name" value="P-loop containing nucleoside triphosphate hydrolases"/>
    <property type="match status" value="1"/>
</dbReference>
<evidence type="ECO:0000256" key="4">
    <source>
        <dbReference type="ARBA" id="ARBA00022801"/>
    </source>
</evidence>
<dbReference type="Gene3D" id="3.40.50.300">
    <property type="entry name" value="P-loop containing nucleotide triphosphate hydrolases"/>
    <property type="match status" value="2"/>
</dbReference>
<dbReference type="InterPro" id="IPR000571">
    <property type="entry name" value="Znf_CCCH"/>
</dbReference>
<gene>
    <name evidence="10" type="primary">upf1</name>
    <name evidence="10" type="ORF">SPIL2461_LOCUS2707</name>
</gene>
<accession>A0A812K7E9</accession>
<dbReference type="AlphaFoldDB" id="A0A812K7E9"/>
<keyword evidence="4" id="KW-0378">Hydrolase</keyword>
<evidence type="ECO:0000313" key="11">
    <source>
        <dbReference type="Proteomes" id="UP000649617"/>
    </source>
</evidence>
<evidence type="ECO:0000256" key="8">
    <source>
        <dbReference type="PROSITE-ProRule" id="PRU00723"/>
    </source>
</evidence>
<evidence type="ECO:0000313" key="10">
    <source>
        <dbReference type="EMBL" id="CAE7217695.1"/>
    </source>
</evidence>
<feature type="domain" description="C3H1-type" evidence="9">
    <location>
        <begin position="454"/>
        <end position="479"/>
    </location>
</feature>
<dbReference type="InterPro" id="IPR047187">
    <property type="entry name" value="SF1_C_Upf1"/>
</dbReference>
<keyword evidence="2" id="KW-0547">Nucleotide-binding</keyword>
<evidence type="ECO:0000256" key="7">
    <source>
        <dbReference type="ARBA" id="ARBA00022840"/>
    </source>
</evidence>
<dbReference type="GO" id="GO:0043139">
    <property type="term" value="F:5'-3' DNA helicase activity"/>
    <property type="evidence" value="ECO:0007669"/>
    <property type="project" value="TreeGrafter"/>
</dbReference>
<dbReference type="CDD" id="cd18808">
    <property type="entry name" value="SF1_C_Upf1"/>
    <property type="match status" value="1"/>
</dbReference>
<evidence type="ECO:0000256" key="2">
    <source>
        <dbReference type="ARBA" id="ARBA00022741"/>
    </source>
</evidence>
<dbReference type="InterPro" id="IPR050534">
    <property type="entry name" value="Coronavir_polyprotein_1ab"/>
</dbReference>
<dbReference type="GO" id="GO:0008270">
    <property type="term" value="F:zinc ion binding"/>
    <property type="evidence" value="ECO:0007669"/>
    <property type="project" value="UniProtKB-KW"/>
</dbReference>
<dbReference type="PROSITE" id="PS50103">
    <property type="entry name" value="ZF_C3H1"/>
    <property type="match status" value="1"/>
</dbReference>
<dbReference type="Pfam" id="PF13087">
    <property type="entry name" value="AAA_12"/>
    <property type="match status" value="2"/>
</dbReference>
<keyword evidence="11" id="KW-1185">Reference proteome</keyword>
<dbReference type="PANTHER" id="PTHR43788">
    <property type="entry name" value="DNA2/NAM7 HELICASE FAMILY MEMBER"/>
    <property type="match status" value="1"/>
</dbReference>
<comment type="caution">
    <text evidence="10">The sequence shown here is derived from an EMBL/GenBank/DDBJ whole genome shotgun (WGS) entry which is preliminary data.</text>
</comment>
<keyword evidence="3 8" id="KW-0863">Zinc-finger</keyword>
<protein>
    <submittedName>
        <fullName evidence="10">Upf1 protein</fullName>
    </submittedName>
</protein>
<keyword evidence="5" id="KW-0347">Helicase</keyword>
<dbReference type="Pfam" id="PF00642">
    <property type="entry name" value="zf-CCCH"/>
    <property type="match status" value="1"/>
</dbReference>
<dbReference type="GO" id="GO:0005524">
    <property type="term" value="F:ATP binding"/>
    <property type="evidence" value="ECO:0007669"/>
    <property type="project" value="UniProtKB-KW"/>
</dbReference>
<evidence type="ECO:0000256" key="5">
    <source>
        <dbReference type="ARBA" id="ARBA00022806"/>
    </source>
</evidence>
<evidence type="ECO:0000259" key="9">
    <source>
        <dbReference type="PROSITE" id="PS50103"/>
    </source>
</evidence>
<evidence type="ECO:0000256" key="1">
    <source>
        <dbReference type="ARBA" id="ARBA00022723"/>
    </source>
</evidence>
<dbReference type="PANTHER" id="PTHR43788:SF16">
    <property type="entry name" value="HELICASE WITH ZINC FINGER 2"/>
    <property type="match status" value="1"/>
</dbReference>
<reference evidence="10" key="1">
    <citation type="submission" date="2021-02" db="EMBL/GenBank/DDBJ databases">
        <authorList>
            <person name="Dougan E. K."/>
            <person name="Rhodes N."/>
            <person name="Thang M."/>
            <person name="Chan C."/>
        </authorList>
    </citation>
    <scope>NUCLEOTIDE SEQUENCE</scope>
</reference>
<dbReference type="GO" id="GO:0016787">
    <property type="term" value="F:hydrolase activity"/>
    <property type="evidence" value="ECO:0007669"/>
    <property type="project" value="UniProtKB-KW"/>
</dbReference>